<sequence>MKKNLHLGFIVICGLIIISNIFLFWHSRKGEGVLREIISDITPGAIAMVEMANHASDIGHYSLHCAIAKDKDPESLERLQTATHLLREQGEIHLLHEKHIGLKEQKAAEELLVKINTLSKAVEFFSQPGPEMNMKRLQKYELNVVHPAIDDLNTLLLIHKNVHLLELSAAHASILSKKNTLNMVILNSSIILLSIIILIWWMTIGIHNRFSRKQKIQQKQIELDFLEKKHIAEKLHQARKMESIGLMAGGVAHDLNNILSGVTGYSELILYDLPKDSKLRKPLEAIQDSGSRAAAVVADLLTVARGVATSRTVHNLTTLTQEYLGSPEFDTLQSLHQQITYQQKLAAIHSPILCSSVHVKKCLMNLVTNASEAVDATGTVSIITENKTIDNETATRYHIHPGEYGVLSVQDNGPGIDDKDLERIFEPFYTRKVMGRSGTGLGLTVVWNTMKEHDGGVSVESTNEGTCFQLFFPLTTEKKHAKIDDDTLQDIKGNGSSVLLVDDEPQLREIGTQMLETLGYKVISVASGELALSFCEKNTVDLLVLDMLMEPGMNGRQTFDKIRQIHPEQKAIITSGFSENEDVKEAFRHGVSGFIKKPYSMMQLGRAVRDALID</sequence>
<dbReference type="EMBL" id="CP003985">
    <property type="protein sequence ID" value="AGF77976.1"/>
    <property type="molecule type" value="Genomic_DNA"/>
</dbReference>
<dbReference type="SUPFAM" id="SSF55874">
    <property type="entry name" value="ATPase domain of HSP90 chaperone/DNA topoisomerase II/histidine kinase"/>
    <property type="match status" value="1"/>
</dbReference>
<gene>
    <name evidence="13" type="ordered locus">UWK_01416</name>
</gene>
<feature type="modified residue" description="4-aspartylphosphate" evidence="9">
    <location>
        <position position="546"/>
    </location>
</feature>
<dbReference type="SMART" id="SM00448">
    <property type="entry name" value="REC"/>
    <property type="match status" value="1"/>
</dbReference>
<dbReference type="RefSeq" id="WP_015403667.1">
    <property type="nucleotide sequence ID" value="NC_020304.1"/>
</dbReference>
<dbReference type="eggNOG" id="COG2197">
    <property type="taxonomic scope" value="Bacteria"/>
</dbReference>
<accession>M1PNJ6</accession>
<dbReference type="PROSITE" id="PS50109">
    <property type="entry name" value="HIS_KIN"/>
    <property type="match status" value="1"/>
</dbReference>
<dbReference type="EC" id="2.7.13.3" evidence="2"/>
<evidence type="ECO:0000256" key="7">
    <source>
        <dbReference type="ARBA" id="ARBA00022840"/>
    </source>
</evidence>
<dbReference type="PATRIC" id="fig|1167006.5.peg.1562"/>
<dbReference type="SMART" id="SM00388">
    <property type="entry name" value="HisKA"/>
    <property type="match status" value="1"/>
</dbReference>
<keyword evidence="10" id="KW-0812">Transmembrane</keyword>
<dbReference type="InterPro" id="IPR003661">
    <property type="entry name" value="HisK_dim/P_dom"/>
</dbReference>
<dbReference type="Gene3D" id="3.30.565.10">
    <property type="entry name" value="Histidine kinase-like ATPase, C-terminal domain"/>
    <property type="match status" value="1"/>
</dbReference>
<dbReference type="SUPFAM" id="SSF52172">
    <property type="entry name" value="CheY-like"/>
    <property type="match status" value="1"/>
</dbReference>
<evidence type="ECO:0000256" key="9">
    <source>
        <dbReference type="PROSITE-ProRule" id="PRU00169"/>
    </source>
</evidence>
<keyword evidence="7" id="KW-0067">ATP-binding</keyword>
<dbReference type="CDD" id="cd00156">
    <property type="entry name" value="REC"/>
    <property type="match status" value="1"/>
</dbReference>
<evidence type="ECO:0000256" key="1">
    <source>
        <dbReference type="ARBA" id="ARBA00000085"/>
    </source>
</evidence>
<dbReference type="GO" id="GO:0005524">
    <property type="term" value="F:ATP binding"/>
    <property type="evidence" value="ECO:0007669"/>
    <property type="project" value="UniProtKB-KW"/>
</dbReference>
<dbReference type="CDD" id="cd00082">
    <property type="entry name" value="HisKA"/>
    <property type="match status" value="1"/>
</dbReference>
<dbReference type="InterPro" id="IPR036890">
    <property type="entry name" value="HATPase_C_sf"/>
</dbReference>
<dbReference type="PANTHER" id="PTHR43065">
    <property type="entry name" value="SENSOR HISTIDINE KINASE"/>
    <property type="match status" value="1"/>
</dbReference>
<dbReference type="PANTHER" id="PTHR43065:SF46">
    <property type="entry name" value="C4-DICARBOXYLATE TRANSPORT SENSOR PROTEIN DCTB"/>
    <property type="match status" value="1"/>
</dbReference>
<evidence type="ECO:0000256" key="5">
    <source>
        <dbReference type="ARBA" id="ARBA00022741"/>
    </source>
</evidence>
<evidence type="ECO:0000313" key="14">
    <source>
        <dbReference type="Proteomes" id="UP000011721"/>
    </source>
</evidence>
<dbReference type="Gene3D" id="3.40.50.2300">
    <property type="match status" value="1"/>
</dbReference>
<dbReference type="InterPro" id="IPR036097">
    <property type="entry name" value="HisK_dim/P_sf"/>
</dbReference>
<feature type="domain" description="Response regulatory" evidence="12">
    <location>
        <begin position="497"/>
        <end position="612"/>
    </location>
</feature>
<dbReference type="InterPro" id="IPR001789">
    <property type="entry name" value="Sig_transdc_resp-reg_receiver"/>
</dbReference>
<reference evidence="14" key="1">
    <citation type="journal article" date="2013" name="Stand. Genomic Sci.">
        <title>Complete genome sequence of Desulfocapsa sulfexigens, a marine deltaproteobacterium specialized in disproportionating inorganic sulfur compounds.</title>
        <authorList>
            <person name="Finster K.W."/>
            <person name="Kjeldsen K.U."/>
            <person name="Kube M."/>
            <person name="Reinhardt R."/>
            <person name="Mussmann M."/>
            <person name="Amann R."/>
            <person name="Schreiber L."/>
        </authorList>
    </citation>
    <scope>NUCLEOTIDE SEQUENCE [LARGE SCALE GENOMIC DNA]</scope>
    <source>
        <strain evidence="14">DSM 10523 / SB164P1</strain>
    </source>
</reference>
<evidence type="ECO:0000256" key="3">
    <source>
        <dbReference type="ARBA" id="ARBA00022553"/>
    </source>
</evidence>
<keyword evidence="6 13" id="KW-0418">Kinase</keyword>
<keyword evidence="10" id="KW-0472">Membrane</keyword>
<keyword evidence="8" id="KW-0902">Two-component regulatory system</keyword>
<dbReference type="PROSITE" id="PS50110">
    <property type="entry name" value="RESPONSE_REGULATORY"/>
    <property type="match status" value="1"/>
</dbReference>
<feature type="domain" description="Histidine kinase" evidence="11">
    <location>
        <begin position="250"/>
        <end position="476"/>
    </location>
</feature>
<keyword evidence="14" id="KW-1185">Reference proteome</keyword>
<keyword evidence="3 9" id="KW-0597">Phosphoprotein</keyword>
<evidence type="ECO:0000256" key="10">
    <source>
        <dbReference type="SAM" id="Phobius"/>
    </source>
</evidence>
<keyword evidence="5" id="KW-0547">Nucleotide-binding</keyword>
<feature type="transmembrane region" description="Helical" evidence="10">
    <location>
        <begin position="184"/>
        <end position="203"/>
    </location>
</feature>
<dbReference type="KEGG" id="dsf:UWK_01416"/>
<dbReference type="Proteomes" id="UP000011721">
    <property type="component" value="Chromosome"/>
</dbReference>
<comment type="catalytic activity">
    <reaction evidence="1">
        <text>ATP + protein L-histidine = ADP + protein N-phospho-L-histidine.</text>
        <dbReference type="EC" id="2.7.13.3"/>
    </reaction>
</comment>
<evidence type="ECO:0000256" key="4">
    <source>
        <dbReference type="ARBA" id="ARBA00022679"/>
    </source>
</evidence>
<dbReference type="PRINTS" id="PR00344">
    <property type="entry name" value="BCTRLSENSOR"/>
</dbReference>
<keyword evidence="4" id="KW-0808">Transferase</keyword>
<dbReference type="OrthoDB" id="224978at2"/>
<dbReference type="InterPro" id="IPR003594">
    <property type="entry name" value="HATPase_dom"/>
</dbReference>
<evidence type="ECO:0000259" key="12">
    <source>
        <dbReference type="PROSITE" id="PS50110"/>
    </source>
</evidence>
<evidence type="ECO:0000256" key="6">
    <source>
        <dbReference type="ARBA" id="ARBA00022777"/>
    </source>
</evidence>
<evidence type="ECO:0000313" key="13">
    <source>
        <dbReference type="EMBL" id="AGF77976.1"/>
    </source>
</evidence>
<evidence type="ECO:0000256" key="2">
    <source>
        <dbReference type="ARBA" id="ARBA00012438"/>
    </source>
</evidence>
<dbReference type="STRING" id="1167006.UWK_01416"/>
<proteinExistence type="predicted"/>
<dbReference type="Pfam" id="PF00512">
    <property type="entry name" value="HisKA"/>
    <property type="match status" value="1"/>
</dbReference>
<keyword evidence="10" id="KW-1133">Transmembrane helix</keyword>
<evidence type="ECO:0000256" key="8">
    <source>
        <dbReference type="ARBA" id="ARBA00023012"/>
    </source>
</evidence>
<feature type="transmembrane region" description="Helical" evidence="10">
    <location>
        <begin position="6"/>
        <end position="25"/>
    </location>
</feature>
<name>M1PNJ6_DESSD</name>
<dbReference type="AlphaFoldDB" id="M1PNJ6"/>
<protein>
    <recommendedName>
        <fullName evidence="2">histidine kinase</fullName>
        <ecNumber evidence="2">2.7.13.3</ecNumber>
    </recommendedName>
</protein>
<dbReference type="Pfam" id="PF02518">
    <property type="entry name" value="HATPase_c"/>
    <property type="match status" value="1"/>
</dbReference>
<dbReference type="HOGENOM" id="CLU_444631_0_0_7"/>
<dbReference type="InterPro" id="IPR004358">
    <property type="entry name" value="Sig_transdc_His_kin-like_C"/>
</dbReference>
<dbReference type="SUPFAM" id="SSF47384">
    <property type="entry name" value="Homodimeric domain of signal transducing histidine kinase"/>
    <property type="match status" value="1"/>
</dbReference>
<dbReference type="eggNOG" id="COG4191">
    <property type="taxonomic scope" value="Bacteria"/>
</dbReference>
<dbReference type="Gene3D" id="1.10.287.130">
    <property type="match status" value="1"/>
</dbReference>
<dbReference type="Pfam" id="PF00072">
    <property type="entry name" value="Response_reg"/>
    <property type="match status" value="1"/>
</dbReference>
<dbReference type="SMART" id="SM00387">
    <property type="entry name" value="HATPase_c"/>
    <property type="match status" value="1"/>
</dbReference>
<organism evidence="13 14">
    <name type="scientific">Desulfocapsa sulfexigens (strain DSM 10523 / SB164P1)</name>
    <dbReference type="NCBI Taxonomy" id="1167006"/>
    <lineage>
        <taxon>Bacteria</taxon>
        <taxon>Pseudomonadati</taxon>
        <taxon>Thermodesulfobacteriota</taxon>
        <taxon>Desulfobulbia</taxon>
        <taxon>Desulfobulbales</taxon>
        <taxon>Desulfocapsaceae</taxon>
        <taxon>Desulfocapsa</taxon>
    </lineage>
</organism>
<dbReference type="GO" id="GO:0000155">
    <property type="term" value="F:phosphorelay sensor kinase activity"/>
    <property type="evidence" value="ECO:0007669"/>
    <property type="project" value="InterPro"/>
</dbReference>
<dbReference type="InterPro" id="IPR005467">
    <property type="entry name" value="His_kinase_dom"/>
</dbReference>
<dbReference type="InterPro" id="IPR011006">
    <property type="entry name" value="CheY-like_superfamily"/>
</dbReference>
<evidence type="ECO:0000259" key="11">
    <source>
        <dbReference type="PROSITE" id="PS50109"/>
    </source>
</evidence>